<comment type="caution">
    <text evidence="1">The sequence shown here is derived from an EMBL/GenBank/DDBJ whole genome shotgun (WGS) entry which is preliminary data.</text>
</comment>
<keyword evidence="2" id="KW-1185">Reference proteome</keyword>
<dbReference type="Proteomes" id="UP001176059">
    <property type="component" value="Unassembled WGS sequence"/>
</dbReference>
<protein>
    <recommendedName>
        <fullName evidence="3">F-box domain-containing protein</fullName>
    </recommendedName>
</protein>
<dbReference type="AlphaFoldDB" id="A0AA38JE74"/>
<proteinExistence type="predicted"/>
<accession>A0AA38JE74</accession>
<dbReference type="EMBL" id="JANVFO010000032">
    <property type="protein sequence ID" value="KAJ3731269.1"/>
    <property type="molecule type" value="Genomic_DNA"/>
</dbReference>
<name>A0AA38JE74_9AGAR</name>
<organism evidence="1 2">
    <name type="scientific">Lentinula guzmanii</name>
    <dbReference type="NCBI Taxonomy" id="2804957"/>
    <lineage>
        <taxon>Eukaryota</taxon>
        <taxon>Fungi</taxon>
        <taxon>Dikarya</taxon>
        <taxon>Basidiomycota</taxon>
        <taxon>Agaricomycotina</taxon>
        <taxon>Agaricomycetes</taxon>
        <taxon>Agaricomycetidae</taxon>
        <taxon>Agaricales</taxon>
        <taxon>Marasmiineae</taxon>
        <taxon>Omphalotaceae</taxon>
        <taxon>Lentinula</taxon>
    </lineage>
</organism>
<dbReference type="SUPFAM" id="SSF52058">
    <property type="entry name" value="L domain-like"/>
    <property type="match status" value="1"/>
</dbReference>
<reference evidence="1" key="1">
    <citation type="submission" date="2022-08" db="EMBL/GenBank/DDBJ databases">
        <authorList>
            <consortium name="DOE Joint Genome Institute"/>
            <person name="Min B."/>
            <person name="Sierra-Patev S."/>
            <person name="Naranjo-Ortiz M."/>
            <person name="Looney B."/>
            <person name="Konkel Z."/>
            <person name="Slot J.C."/>
            <person name="Sakamoto Y."/>
            <person name="Steenwyk J.L."/>
            <person name="Rokas A."/>
            <person name="Carro J."/>
            <person name="Camarero S."/>
            <person name="Ferreira P."/>
            <person name="Molpeceres G."/>
            <person name="Ruiz-duenas F.J."/>
            <person name="Serrano A."/>
            <person name="Henrissat B."/>
            <person name="Drula E."/>
            <person name="Hughes K.W."/>
            <person name="Mata J.L."/>
            <person name="Ishikawa N.K."/>
            <person name="Vargas-Isla R."/>
            <person name="Ushijima S."/>
            <person name="Smith C.A."/>
            <person name="Ahrendt S."/>
            <person name="Andreopoulos W."/>
            <person name="He G."/>
            <person name="LaButti K."/>
            <person name="Lipzen A."/>
            <person name="Ng V."/>
            <person name="Riley R."/>
            <person name="Sandor L."/>
            <person name="Barry K."/>
            <person name="Martinez A.T."/>
            <person name="Xiao Y."/>
            <person name="Gibbons J.G."/>
            <person name="Terashima K."/>
            <person name="Hibbett D.S."/>
            <person name="Grigoriev I.V."/>
        </authorList>
    </citation>
    <scope>NUCLEOTIDE SEQUENCE</scope>
    <source>
        <strain evidence="1">ET3784</strain>
    </source>
</reference>
<evidence type="ECO:0000313" key="2">
    <source>
        <dbReference type="Proteomes" id="UP001176059"/>
    </source>
</evidence>
<dbReference type="Gene3D" id="3.80.10.10">
    <property type="entry name" value="Ribonuclease Inhibitor"/>
    <property type="match status" value="1"/>
</dbReference>
<evidence type="ECO:0000313" key="1">
    <source>
        <dbReference type="EMBL" id="KAJ3731269.1"/>
    </source>
</evidence>
<reference evidence="1" key="2">
    <citation type="journal article" date="2023" name="Proc. Natl. Acad. Sci. U.S.A.">
        <title>A global phylogenomic analysis of the shiitake genus Lentinula.</title>
        <authorList>
            <person name="Sierra-Patev S."/>
            <person name="Min B."/>
            <person name="Naranjo-Ortiz M."/>
            <person name="Looney B."/>
            <person name="Konkel Z."/>
            <person name="Slot J.C."/>
            <person name="Sakamoto Y."/>
            <person name="Steenwyk J.L."/>
            <person name="Rokas A."/>
            <person name="Carro J."/>
            <person name="Camarero S."/>
            <person name="Ferreira P."/>
            <person name="Molpeceres G."/>
            <person name="Ruiz-Duenas F.J."/>
            <person name="Serrano A."/>
            <person name="Henrissat B."/>
            <person name="Drula E."/>
            <person name="Hughes K.W."/>
            <person name="Mata J.L."/>
            <person name="Ishikawa N.K."/>
            <person name="Vargas-Isla R."/>
            <person name="Ushijima S."/>
            <person name="Smith C.A."/>
            <person name="Donoghue J."/>
            <person name="Ahrendt S."/>
            <person name="Andreopoulos W."/>
            <person name="He G."/>
            <person name="LaButti K."/>
            <person name="Lipzen A."/>
            <person name="Ng V."/>
            <person name="Riley R."/>
            <person name="Sandor L."/>
            <person name="Barry K."/>
            <person name="Martinez A.T."/>
            <person name="Xiao Y."/>
            <person name="Gibbons J.G."/>
            <person name="Terashima K."/>
            <person name="Grigoriev I.V."/>
            <person name="Hibbett D."/>
        </authorList>
    </citation>
    <scope>NUCLEOTIDE SEQUENCE</scope>
    <source>
        <strain evidence="1">ET3784</strain>
    </source>
</reference>
<sequence length="507" mass="57220">MANNISTLDEISRLQLDERLKIRACGIGDLPTEILALIFSMVHSQSLASSTTKFTTSDAVLRLSHVNSIWRETCISFSRLWSHIHLIRASSNEAERIQLFLERSGTSSLTIEFYAPEGVDLYHPETIGMIQKLFDTCERWKEASFSAEAQSLEQVAMILSGDNNLPQLARRFNFPLLEKLAFIHPLESQNRPFLDIFQQRSTPQLRILVIPSYTTFLPFAFDQITSLQLLKTNSVLLPRICTQLVELEIGQTFGESNELIPPLSAAAFELPKVETLTVSFSGSGRLWNMLTLPSLRNFILKAITFMPLEYIAVLNMLRRSGCGPSLRRLNLVGMDAQAVDVESMLGLMPQLEELVLKETLMRQQRILTPRLLTTLKLPNSQYLSVTNTSAISPATSSEYKSTSSRSRIIPDLVRIELHIYYFPKFRLDLLFDMLLSRIIISGGSSLSKGHSAAGALKSVRLCFIMHKSDPPNQVPVELENMVNRLRLASTSQIQSTVQCEQVWRKEI</sequence>
<dbReference type="InterPro" id="IPR032675">
    <property type="entry name" value="LRR_dom_sf"/>
</dbReference>
<evidence type="ECO:0008006" key="3">
    <source>
        <dbReference type="Google" id="ProtNLM"/>
    </source>
</evidence>
<gene>
    <name evidence="1" type="ORF">DFJ43DRAFT_1155776</name>
</gene>